<sequence length="119" mass="12760">MADPQMRRDVEAALAARRELGPEYDDQVAAGLADRIDELVAVRIADQRGEVSERRADREDERSSRTQRFVLGIISIGGGIPISGIAATQVEPGGLGLAIAWAGIVGVNVAAVWGARRRR</sequence>
<gene>
    <name evidence="2" type="ORF">SAMN04488544_2782</name>
</gene>
<proteinExistence type="predicted"/>
<dbReference type="AlphaFoldDB" id="A0A1H2MW05"/>
<feature type="transmembrane region" description="Helical" evidence="1">
    <location>
        <begin position="94"/>
        <end position="115"/>
    </location>
</feature>
<reference evidence="3" key="1">
    <citation type="submission" date="2016-10" db="EMBL/GenBank/DDBJ databases">
        <authorList>
            <person name="Varghese N."/>
            <person name="Submissions S."/>
        </authorList>
    </citation>
    <scope>NUCLEOTIDE SEQUENCE [LARGE SCALE GENOMIC DNA]</scope>
    <source>
        <strain evidence="3">DSM 21743</strain>
    </source>
</reference>
<organism evidence="2 3">
    <name type="scientific">Microlunatus sagamiharensis</name>
    <dbReference type="NCBI Taxonomy" id="546874"/>
    <lineage>
        <taxon>Bacteria</taxon>
        <taxon>Bacillati</taxon>
        <taxon>Actinomycetota</taxon>
        <taxon>Actinomycetes</taxon>
        <taxon>Propionibacteriales</taxon>
        <taxon>Propionibacteriaceae</taxon>
        <taxon>Microlunatus</taxon>
    </lineage>
</organism>
<dbReference type="OrthoDB" id="3854538at2"/>
<protein>
    <recommendedName>
        <fullName evidence="4">Integral membrane protein</fullName>
    </recommendedName>
</protein>
<evidence type="ECO:0008006" key="4">
    <source>
        <dbReference type="Google" id="ProtNLM"/>
    </source>
</evidence>
<keyword evidence="1" id="KW-0812">Transmembrane</keyword>
<feature type="transmembrane region" description="Helical" evidence="1">
    <location>
        <begin position="69"/>
        <end position="88"/>
    </location>
</feature>
<evidence type="ECO:0000256" key="1">
    <source>
        <dbReference type="SAM" id="Phobius"/>
    </source>
</evidence>
<name>A0A1H2MW05_9ACTN</name>
<keyword evidence="1" id="KW-0472">Membrane</keyword>
<evidence type="ECO:0000313" key="2">
    <source>
        <dbReference type="EMBL" id="SDU97115.1"/>
    </source>
</evidence>
<evidence type="ECO:0000313" key="3">
    <source>
        <dbReference type="Proteomes" id="UP000198825"/>
    </source>
</evidence>
<keyword evidence="3" id="KW-1185">Reference proteome</keyword>
<dbReference type="EMBL" id="LT629799">
    <property type="protein sequence ID" value="SDU97115.1"/>
    <property type="molecule type" value="Genomic_DNA"/>
</dbReference>
<dbReference type="RefSeq" id="WP_091075301.1">
    <property type="nucleotide sequence ID" value="NZ_LT629799.1"/>
</dbReference>
<dbReference type="Proteomes" id="UP000198825">
    <property type="component" value="Chromosome I"/>
</dbReference>
<accession>A0A1H2MW05</accession>
<dbReference type="STRING" id="546874.SAMN04488544_2782"/>
<keyword evidence="1" id="KW-1133">Transmembrane helix</keyword>